<dbReference type="OrthoDB" id="4774274at2759"/>
<keyword evidence="3" id="KW-1185">Reference proteome</keyword>
<feature type="compositionally biased region" description="Basic and acidic residues" evidence="1">
    <location>
        <begin position="258"/>
        <end position="271"/>
    </location>
</feature>
<reference evidence="2" key="1">
    <citation type="submission" date="2016-03" db="EMBL/GenBank/DDBJ databases">
        <title>Draft genome sequence of Rosellinia necatrix.</title>
        <authorList>
            <person name="Kanematsu S."/>
        </authorList>
    </citation>
    <scope>NUCLEOTIDE SEQUENCE [LARGE SCALE GENOMIC DNA]</scope>
    <source>
        <strain evidence="2">W97</strain>
    </source>
</reference>
<feature type="compositionally biased region" description="Basic and acidic residues" evidence="1">
    <location>
        <begin position="237"/>
        <end position="250"/>
    </location>
</feature>
<feature type="compositionally biased region" description="Polar residues" evidence="1">
    <location>
        <begin position="339"/>
        <end position="357"/>
    </location>
</feature>
<evidence type="ECO:0000313" key="3">
    <source>
        <dbReference type="Proteomes" id="UP000054516"/>
    </source>
</evidence>
<feature type="compositionally biased region" description="Basic and acidic residues" evidence="1">
    <location>
        <begin position="118"/>
        <end position="129"/>
    </location>
</feature>
<feature type="region of interest" description="Disordered" evidence="1">
    <location>
        <begin position="185"/>
        <end position="392"/>
    </location>
</feature>
<proteinExistence type="predicted"/>
<feature type="compositionally biased region" description="Basic and acidic residues" evidence="1">
    <location>
        <begin position="289"/>
        <end position="307"/>
    </location>
</feature>
<dbReference type="EMBL" id="DF977533">
    <property type="protein sequence ID" value="GAP92542.2"/>
    <property type="molecule type" value="Genomic_DNA"/>
</dbReference>
<accession>A0A1W2TV85</accession>
<dbReference type="Proteomes" id="UP000054516">
    <property type="component" value="Unassembled WGS sequence"/>
</dbReference>
<organism evidence="2">
    <name type="scientific">Rosellinia necatrix</name>
    <name type="common">White root-rot fungus</name>
    <dbReference type="NCBI Taxonomy" id="77044"/>
    <lineage>
        <taxon>Eukaryota</taxon>
        <taxon>Fungi</taxon>
        <taxon>Dikarya</taxon>
        <taxon>Ascomycota</taxon>
        <taxon>Pezizomycotina</taxon>
        <taxon>Sordariomycetes</taxon>
        <taxon>Xylariomycetidae</taxon>
        <taxon>Xylariales</taxon>
        <taxon>Xylariaceae</taxon>
        <taxon>Rosellinia</taxon>
    </lineage>
</organism>
<name>A0A1W2TV85_ROSNE</name>
<feature type="region of interest" description="Disordered" evidence="1">
    <location>
        <begin position="28"/>
        <end position="52"/>
    </location>
</feature>
<feature type="compositionally biased region" description="Pro residues" evidence="1">
    <location>
        <begin position="272"/>
        <end position="286"/>
    </location>
</feature>
<gene>
    <name evidence="2" type="ORF">SAMD00023353_8800160</name>
</gene>
<feature type="compositionally biased region" description="Low complexity" evidence="1">
    <location>
        <begin position="309"/>
        <end position="327"/>
    </location>
</feature>
<evidence type="ECO:0000256" key="1">
    <source>
        <dbReference type="SAM" id="MobiDB-lite"/>
    </source>
</evidence>
<protein>
    <submittedName>
        <fullName evidence="2">Uncharacterized protein</fullName>
    </submittedName>
</protein>
<sequence length="408" mass="44416">MCRGSKTEMACGHTETHFDAPCGRRCTTPQGPTQYADAPCARCDSEEGRRRRRARAAELMAHLGVGDGDGEVRRLAAQGEGLNAAMRRGVAEAQRAGTSTSSSGSGGRRPWDPDSSEDDGRRDTTRLSDDGRHVVQKEYKLVGGHWALIAYRRELCEIEPEVLAALRAQREREVAREEARARAKEERRRKREAAALRPSTPLTARWAGGEGARGRSVDDASDDSGGAPLTSPSTPAGKRDEDRRCREVSARRQVSSSGRHEPKQARERKQEPPPPPQRPLPSPAPAPRVRADETNGSRRAAADHYARDQAQAEGSAAPARRAAKAGSSWTERFAEDITYDSTDSGNRADSDTDSIVTQIRVPVGQPKDKGKGKATTSVDDKGKGKGKGRVDEDDDLLDVWQKISLENN</sequence>
<feature type="region of interest" description="Disordered" evidence="1">
    <location>
        <begin position="89"/>
        <end position="129"/>
    </location>
</feature>
<evidence type="ECO:0000313" key="2">
    <source>
        <dbReference type="EMBL" id="GAP92542.2"/>
    </source>
</evidence>
<dbReference type="AlphaFoldDB" id="A0A1W2TV85"/>